<keyword evidence="4 6" id="KW-1133">Transmembrane helix</keyword>
<feature type="transmembrane region" description="Helical" evidence="6">
    <location>
        <begin position="370"/>
        <end position="394"/>
    </location>
</feature>
<feature type="transmembrane region" description="Helical" evidence="6">
    <location>
        <begin position="400"/>
        <end position="425"/>
    </location>
</feature>
<keyword evidence="5 6" id="KW-0472">Membrane</keyword>
<evidence type="ECO:0000313" key="7">
    <source>
        <dbReference type="EMBL" id="WXB93429.1"/>
    </source>
</evidence>
<evidence type="ECO:0000256" key="3">
    <source>
        <dbReference type="ARBA" id="ARBA00022960"/>
    </source>
</evidence>
<feature type="transmembrane region" description="Helical" evidence="6">
    <location>
        <begin position="333"/>
        <end position="358"/>
    </location>
</feature>
<evidence type="ECO:0000256" key="2">
    <source>
        <dbReference type="ARBA" id="ARBA00022692"/>
    </source>
</evidence>
<dbReference type="EMBL" id="CP147404">
    <property type="protein sequence ID" value="WXB93429.1"/>
    <property type="molecule type" value="Genomic_DNA"/>
</dbReference>
<keyword evidence="8" id="KW-1185">Reference proteome</keyword>
<dbReference type="RefSeq" id="WP_338752752.1">
    <property type="nucleotide sequence ID" value="NZ_CP147404.1"/>
</dbReference>
<accession>A0ABZ2N6S6</accession>
<feature type="transmembrane region" description="Helical" evidence="6">
    <location>
        <begin position="77"/>
        <end position="96"/>
    </location>
</feature>
<feature type="transmembrane region" description="Helical" evidence="6">
    <location>
        <begin position="116"/>
        <end position="134"/>
    </location>
</feature>
<gene>
    <name evidence="7" type="ORF">WDJ61_01775</name>
</gene>
<dbReference type="InterPro" id="IPR047928">
    <property type="entry name" value="Perm_prefix_1"/>
</dbReference>
<dbReference type="Pfam" id="PF01098">
    <property type="entry name" value="FTSW_RODA_SPOVE"/>
    <property type="match status" value="1"/>
</dbReference>
<organism evidence="7 8">
    <name type="scientific">Bacillus kandeliae</name>
    <dbReference type="NCBI Taxonomy" id="3129297"/>
    <lineage>
        <taxon>Bacteria</taxon>
        <taxon>Bacillati</taxon>
        <taxon>Bacillota</taxon>
        <taxon>Bacilli</taxon>
        <taxon>Bacillales</taxon>
        <taxon>Bacillaceae</taxon>
        <taxon>Bacillus</taxon>
    </lineage>
</organism>
<dbReference type="PANTHER" id="PTHR30474">
    <property type="entry name" value="CELL CYCLE PROTEIN"/>
    <property type="match status" value="1"/>
</dbReference>
<evidence type="ECO:0000256" key="4">
    <source>
        <dbReference type="ARBA" id="ARBA00022989"/>
    </source>
</evidence>
<feature type="transmembrane region" description="Helical" evidence="6">
    <location>
        <begin position="173"/>
        <end position="194"/>
    </location>
</feature>
<keyword evidence="3" id="KW-0133">Cell shape</keyword>
<proteinExistence type="predicted"/>
<sequence length="432" mass="49181">MNEKALFLQELKSHIRSKEAQQYVALEMEQHIENTTKTLMNQGMSQEGAEKEAVRQMGSPMRLGVEMNKLHKPKVEWGLVGFFVIAAGLGFLPLMLLHDTGNLMMDNIGDLAITRAIAVLLGVILMTACMFLDYRKLQKYGWFFYVFGTIILYLVFAQGWIQGQFAAMRNGVWYLNLGPFSTDSTIILPFYFFAWASFLNQSMKKWKLIVLFVLPLILFSQAGSNINAMIYMIMVIVMYVWSIRYKRKSLVALGFIVPFVASGSLLAFLSIMNEEQLARWQAFLHPEEYASSGGYIPLLIKKFLIEASWFPQSIPTDHRFVPEGHTDMVLVTLIYGLGWAFFLFLLIVLGGFAVRMLWTTTKIKDPFGQLLIIGGVMLYAVPLLYNMLMIVGWLPVTGVFVPFISYGTIVVWLYSLVIGIMLSVFRRKSFAI</sequence>
<dbReference type="PANTHER" id="PTHR30474:SF1">
    <property type="entry name" value="PEPTIDOGLYCAN GLYCOSYLTRANSFERASE MRDB"/>
    <property type="match status" value="1"/>
</dbReference>
<name>A0ABZ2N6S6_9BACI</name>
<keyword evidence="2 6" id="KW-0812">Transmembrane</keyword>
<feature type="transmembrane region" description="Helical" evidence="6">
    <location>
        <begin position="250"/>
        <end position="271"/>
    </location>
</feature>
<evidence type="ECO:0000256" key="1">
    <source>
        <dbReference type="ARBA" id="ARBA00004141"/>
    </source>
</evidence>
<feature type="transmembrane region" description="Helical" evidence="6">
    <location>
        <begin position="228"/>
        <end position="243"/>
    </location>
</feature>
<dbReference type="Proteomes" id="UP001387364">
    <property type="component" value="Chromosome"/>
</dbReference>
<dbReference type="NCBIfam" id="NF038403">
    <property type="entry name" value="perm_prefix_1"/>
    <property type="match status" value="1"/>
</dbReference>
<comment type="subcellular location">
    <subcellularLocation>
        <location evidence="1">Membrane</location>
        <topology evidence="1">Multi-pass membrane protein</topology>
    </subcellularLocation>
</comment>
<dbReference type="InterPro" id="IPR001182">
    <property type="entry name" value="FtsW/RodA"/>
</dbReference>
<evidence type="ECO:0000256" key="6">
    <source>
        <dbReference type="SAM" id="Phobius"/>
    </source>
</evidence>
<feature type="transmembrane region" description="Helical" evidence="6">
    <location>
        <begin position="206"/>
        <end position="222"/>
    </location>
</feature>
<evidence type="ECO:0000256" key="5">
    <source>
        <dbReference type="ARBA" id="ARBA00023136"/>
    </source>
</evidence>
<reference evidence="7 8" key="1">
    <citation type="submission" date="2024-02" db="EMBL/GenBank/DDBJ databases">
        <title>Seven novel Bacillus-like species.</title>
        <authorList>
            <person name="Liu G."/>
        </authorList>
    </citation>
    <scope>NUCLEOTIDE SEQUENCE [LARGE SCALE GENOMIC DNA]</scope>
    <source>
        <strain evidence="7 8">FJAT-52991</strain>
    </source>
</reference>
<protein>
    <submittedName>
        <fullName evidence="7">FtsW/RodA/SpoVE family cell cycle protein</fullName>
    </submittedName>
</protein>
<evidence type="ECO:0000313" key="8">
    <source>
        <dbReference type="Proteomes" id="UP001387364"/>
    </source>
</evidence>
<feature type="transmembrane region" description="Helical" evidence="6">
    <location>
        <begin position="141"/>
        <end position="161"/>
    </location>
</feature>